<dbReference type="EMBL" id="BMES01000002">
    <property type="protein sequence ID" value="GGH22413.1"/>
    <property type="molecule type" value="Genomic_DNA"/>
</dbReference>
<dbReference type="CDD" id="cd04196">
    <property type="entry name" value="GT_2_like_d"/>
    <property type="match status" value="1"/>
</dbReference>
<dbReference type="SUPFAM" id="SSF53448">
    <property type="entry name" value="Nucleotide-diphospho-sugar transferases"/>
    <property type="match status" value="1"/>
</dbReference>
<comment type="similarity">
    <text evidence="1">Belongs to the glycosyltransferase 2 family.</text>
</comment>
<dbReference type="AlphaFoldDB" id="A0A917I8H1"/>
<evidence type="ECO:0000256" key="2">
    <source>
        <dbReference type="ARBA" id="ARBA00022676"/>
    </source>
</evidence>
<evidence type="ECO:0000256" key="3">
    <source>
        <dbReference type="ARBA" id="ARBA00022679"/>
    </source>
</evidence>
<accession>A0A917I8H1</accession>
<dbReference type="GO" id="GO:0016757">
    <property type="term" value="F:glycosyltransferase activity"/>
    <property type="evidence" value="ECO:0007669"/>
    <property type="project" value="UniProtKB-KW"/>
</dbReference>
<evidence type="ECO:0000259" key="5">
    <source>
        <dbReference type="Pfam" id="PF00535"/>
    </source>
</evidence>
<proteinExistence type="inferred from homology"/>
<protein>
    <submittedName>
        <fullName evidence="6">Glycosyl transferase family 2</fullName>
    </submittedName>
</protein>
<dbReference type="Pfam" id="PF00535">
    <property type="entry name" value="Glycos_transf_2"/>
    <property type="match status" value="1"/>
</dbReference>
<name>A0A917I8H1_9HYPH</name>
<evidence type="ECO:0000313" key="7">
    <source>
        <dbReference type="Proteomes" id="UP000603912"/>
    </source>
</evidence>
<dbReference type="Proteomes" id="UP000603912">
    <property type="component" value="Unassembled WGS sequence"/>
</dbReference>
<organism evidence="6 7">
    <name type="scientific">Alsobacter metallidurans</name>
    <dbReference type="NCBI Taxonomy" id="340221"/>
    <lineage>
        <taxon>Bacteria</taxon>
        <taxon>Pseudomonadati</taxon>
        <taxon>Pseudomonadota</taxon>
        <taxon>Alphaproteobacteria</taxon>
        <taxon>Hyphomicrobiales</taxon>
        <taxon>Alsobacteraceae</taxon>
        <taxon>Alsobacter</taxon>
    </lineage>
</organism>
<sequence>MSSLIASLVGPSPAIPERNGAQARARGLSRVGGEAGSREPGAWRTPACGPAAVSGQASRAEGRQATVAILMGVYDGARFLPAQLDSLARQTHGAWTLYASDDGSTDASGVILDGYAAAWGEERLVRRAGPRQGFAANFLAMVQDPAIEADYFAFCDQDDLWDADKLARAVAWLDSQGPDRPALYASAVRTVDENGRVIGRIDAPRRPPAFGNALVQNVAPGHTMVMNAAARRVLARAAAAGPVSAHDWLAYAVVTGVGGTMWVDPQPSASYRQHGGNAIGVSRSLGFWLYRIRRVFGDEYRNTLKVHLLALRTLDAELDAHSRVCLRQITAAWVGSSFHRARKIFQSGVFRQNFVGNLALYMAAIASNSPFDTRK</sequence>
<dbReference type="RefSeq" id="WP_194483073.1">
    <property type="nucleotide sequence ID" value="NZ_BMES01000002.1"/>
</dbReference>
<keyword evidence="3 6" id="KW-0808">Transferase</keyword>
<dbReference type="PANTHER" id="PTHR43685:SF5">
    <property type="entry name" value="GLYCOSYLTRANSFERASE EPSE-RELATED"/>
    <property type="match status" value="1"/>
</dbReference>
<dbReference type="InterPro" id="IPR029044">
    <property type="entry name" value="Nucleotide-diphossugar_trans"/>
</dbReference>
<evidence type="ECO:0000256" key="4">
    <source>
        <dbReference type="SAM" id="MobiDB-lite"/>
    </source>
</evidence>
<feature type="region of interest" description="Disordered" evidence="4">
    <location>
        <begin position="1"/>
        <end position="50"/>
    </location>
</feature>
<evidence type="ECO:0000313" key="6">
    <source>
        <dbReference type="EMBL" id="GGH22413.1"/>
    </source>
</evidence>
<evidence type="ECO:0000256" key="1">
    <source>
        <dbReference type="ARBA" id="ARBA00006739"/>
    </source>
</evidence>
<dbReference type="Gene3D" id="3.90.550.10">
    <property type="entry name" value="Spore Coat Polysaccharide Biosynthesis Protein SpsA, Chain A"/>
    <property type="match status" value="1"/>
</dbReference>
<feature type="domain" description="Glycosyltransferase 2-like" evidence="5">
    <location>
        <begin position="69"/>
        <end position="179"/>
    </location>
</feature>
<dbReference type="PANTHER" id="PTHR43685">
    <property type="entry name" value="GLYCOSYLTRANSFERASE"/>
    <property type="match status" value="1"/>
</dbReference>
<comment type="caution">
    <text evidence="6">The sequence shown here is derived from an EMBL/GenBank/DDBJ whole genome shotgun (WGS) entry which is preliminary data.</text>
</comment>
<dbReference type="InterPro" id="IPR050834">
    <property type="entry name" value="Glycosyltransf_2"/>
</dbReference>
<keyword evidence="2" id="KW-0328">Glycosyltransferase</keyword>
<dbReference type="InterPro" id="IPR001173">
    <property type="entry name" value="Glyco_trans_2-like"/>
</dbReference>
<reference evidence="6" key="2">
    <citation type="submission" date="2020-09" db="EMBL/GenBank/DDBJ databases">
        <authorList>
            <person name="Sun Q."/>
            <person name="Zhou Y."/>
        </authorList>
    </citation>
    <scope>NUCLEOTIDE SEQUENCE</scope>
    <source>
        <strain evidence="6">CGMCC 1.12214</strain>
    </source>
</reference>
<keyword evidence="7" id="KW-1185">Reference proteome</keyword>
<reference evidence="6" key="1">
    <citation type="journal article" date="2014" name="Int. J. Syst. Evol. Microbiol.">
        <title>Complete genome sequence of Corynebacterium casei LMG S-19264T (=DSM 44701T), isolated from a smear-ripened cheese.</title>
        <authorList>
            <consortium name="US DOE Joint Genome Institute (JGI-PGF)"/>
            <person name="Walter F."/>
            <person name="Albersmeier A."/>
            <person name="Kalinowski J."/>
            <person name="Ruckert C."/>
        </authorList>
    </citation>
    <scope>NUCLEOTIDE SEQUENCE</scope>
    <source>
        <strain evidence="6">CGMCC 1.12214</strain>
    </source>
</reference>
<gene>
    <name evidence="6" type="ORF">GCM10007036_27420</name>
</gene>